<proteinExistence type="predicted"/>
<evidence type="ECO:0000313" key="5">
    <source>
        <dbReference type="Proteomes" id="UP000034029"/>
    </source>
</evidence>
<reference evidence="5" key="2">
    <citation type="submission" date="2015-04" db="EMBL/GenBank/DDBJ databases">
        <title>Complete genome sequence of Salinicoccus halodurans strain H3B36, isolated from the Qaidam basin of China.</title>
        <authorList>
            <person name="Ma Y."/>
            <person name="Jiang K."/>
            <person name="Xue Y."/>
        </authorList>
    </citation>
    <scope>NUCLEOTIDE SEQUENCE [LARGE SCALE GENOMIC DNA]</scope>
    <source>
        <strain evidence="5">H3B36</strain>
    </source>
</reference>
<dbReference type="Pfam" id="PF01321">
    <property type="entry name" value="Creatinase_N"/>
    <property type="match status" value="1"/>
</dbReference>
<keyword evidence="4" id="KW-0645">Protease</keyword>
<organism evidence="4 6">
    <name type="scientific">Salinicoccus halodurans</name>
    <dbReference type="NCBI Taxonomy" id="407035"/>
    <lineage>
        <taxon>Bacteria</taxon>
        <taxon>Bacillati</taxon>
        <taxon>Bacillota</taxon>
        <taxon>Bacilli</taxon>
        <taxon>Bacillales</taxon>
        <taxon>Staphylococcaceae</taxon>
        <taxon>Salinicoccus</taxon>
    </lineage>
</organism>
<keyword evidence="5" id="KW-1185">Reference proteome</keyword>
<dbReference type="SUPFAM" id="SSF53092">
    <property type="entry name" value="Creatinase/prolidase N-terminal domain"/>
    <property type="match status" value="1"/>
</dbReference>
<dbReference type="Gene3D" id="3.40.350.10">
    <property type="entry name" value="Creatinase/prolidase N-terminal domain"/>
    <property type="match status" value="1"/>
</dbReference>
<reference evidence="3 5" key="1">
    <citation type="journal article" date="2015" name="Int. J. Syst. Evol. Microbiol.">
        <title>Complete genome sequence of Salinicoccus halodurans H3B36, isolated from the Qaidam Basin in China.</title>
        <authorList>
            <person name="Jiang K."/>
            <person name="Xue Y."/>
            <person name="Ma Y."/>
        </authorList>
    </citation>
    <scope>NUCLEOTIDE SEQUENCE [LARGE SCALE GENOMIC DNA]</scope>
    <source>
        <strain evidence="3 5">H3B36</strain>
    </source>
</reference>
<gene>
    <name evidence="3" type="ORF">AAT16_12630</name>
    <name evidence="4" type="ORF">SAMN05216235_1105</name>
</gene>
<dbReference type="Proteomes" id="UP000183090">
    <property type="component" value="Unassembled WGS sequence"/>
</dbReference>
<dbReference type="EMBL" id="CP011366">
    <property type="protein sequence ID" value="AKG74958.1"/>
    <property type="molecule type" value="Genomic_DNA"/>
</dbReference>
<name>A0A0F7HLQ7_9STAP</name>
<accession>A0A0F7HLQ7</accession>
<dbReference type="SUPFAM" id="SSF55920">
    <property type="entry name" value="Creatinase/aminopeptidase"/>
    <property type="match status" value="1"/>
</dbReference>
<feature type="domain" description="Peptidase M24" evidence="1">
    <location>
        <begin position="139"/>
        <end position="342"/>
    </location>
</feature>
<dbReference type="GO" id="GO:0004177">
    <property type="term" value="F:aminopeptidase activity"/>
    <property type="evidence" value="ECO:0007669"/>
    <property type="project" value="UniProtKB-KW"/>
</dbReference>
<dbReference type="PANTHER" id="PTHR46112">
    <property type="entry name" value="AMINOPEPTIDASE"/>
    <property type="match status" value="1"/>
</dbReference>
<feature type="domain" description="Creatinase N-terminal" evidence="2">
    <location>
        <begin position="4"/>
        <end position="132"/>
    </location>
</feature>
<keyword evidence="4" id="KW-0378">Hydrolase</keyword>
<dbReference type="InterPro" id="IPR036005">
    <property type="entry name" value="Creatinase/aminopeptidase-like"/>
</dbReference>
<evidence type="ECO:0000313" key="4">
    <source>
        <dbReference type="EMBL" id="SFK67780.1"/>
    </source>
</evidence>
<dbReference type="Gene3D" id="3.90.230.10">
    <property type="entry name" value="Creatinase/methionine aminopeptidase superfamily"/>
    <property type="match status" value="1"/>
</dbReference>
<evidence type="ECO:0000313" key="6">
    <source>
        <dbReference type="Proteomes" id="UP000183090"/>
    </source>
</evidence>
<evidence type="ECO:0000259" key="1">
    <source>
        <dbReference type="Pfam" id="PF00557"/>
    </source>
</evidence>
<keyword evidence="4" id="KW-0031">Aminopeptidase</keyword>
<sequence>MDKVEKLVDQLERHDVEAIIISGLWNIRYLSGFTGSNGVILITRDEKLLITDYRYFEQAGQQTDFEIVLHSGHTGHKGKIYEEVANQVNKRTIKKTGFEERHLSFGLQRWLDDMVEGKLVPTYDVVESIRMIKSSDEIENIREACRITDKAYKHITKFIKSGLTELEVAEELGRFIKSQGGYSTGFPPIVASGVRSSLPHGRATDKVIEKGEMVTIDFGACFEGYWADISRTVSIGEPSEKMKEIQEIVLKSFNNCVENIRPGMQDTEVDHLMREHLIETGYNEQSGTGTGHGIGLEVHEKPLFSVQKDKVLEKDMTISVEPGIYLPGIGGARVEDVLLITDRGCEVLTPSTKELIIIEE</sequence>
<dbReference type="InterPro" id="IPR000994">
    <property type="entry name" value="Pept_M24"/>
</dbReference>
<dbReference type="EMBL" id="FOTB01000002">
    <property type="protein sequence ID" value="SFK67780.1"/>
    <property type="molecule type" value="Genomic_DNA"/>
</dbReference>
<dbReference type="KEGG" id="shv:AAT16_12630"/>
<evidence type="ECO:0000259" key="2">
    <source>
        <dbReference type="Pfam" id="PF01321"/>
    </source>
</evidence>
<dbReference type="PANTHER" id="PTHR46112:SF3">
    <property type="entry name" value="AMINOPEPTIDASE YPDF"/>
    <property type="match status" value="1"/>
</dbReference>
<protein>
    <submittedName>
        <fullName evidence="4">Xaa-Pro aminopeptidase</fullName>
    </submittedName>
</protein>
<dbReference type="Proteomes" id="UP000034029">
    <property type="component" value="Chromosome"/>
</dbReference>
<dbReference type="InterPro" id="IPR000587">
    <property type="entry name" value="Creatinase_N"/>
</dbReference>
<dbReference type="AlphaFoldDB" id="A0A0F7HLQ7"/>
<dbReference type="Pfam" id="PF00557">
    <property type="entry name" value="Peptidase_M24"/>
    <property type="match status" value="1"/>
</dbReference>
<dbReference type="InterPro" id="IPR029149">
    <property type="entry name" value="Creatin/AminoP/Spt16_N"/>
</dbReference>
<dbReference type="RefSeq" id="WP_046791135.1">
    <property type="nucleotide sequence ID" value="NZ_CP011366.1"/>
</dbReference>
<reference evidence="4 6" key="3">
    <citation type="submission" date="2016-10" db="EMBL/GenBank/DDBJ databases">
        <authorList>
            <person name="Varghese N."/>
            <person name="Submissions S."/>
        </authorList>
    </citation>
    <scope>NUCLEOTIDE SEQUENCE [LARGE SCALE GENOMIC DNA]</scope>
    <source>
        <strain evidence="4 6">CGMCC 1.6501</strain>
    </source>
</reference>
<dbReference type="InterPro" id="IPR050659">
    <property type="entry name" value="Peptidase_M24B"/>
</dbReference>
<evidence type="ECO:0000313" key="3">
    <source>
        <dbReference type="EMBL" id="AKG74958.1"/>
    </source>
</evidence>
<dbReference type="OrthoDB" id="9806388at2"/>